<dbReference type="PANTHER" id="PTHR43072">
    <property type="entry name" value="N-ACETYLTRANSFERASE"/>
    <property type="match status" value="1"/>
</dbReference>
<dbReference type="GO" id="GO:0016747">
    <property type="term" value="F:acyltransferase activity, transferring groups other than amino-acyl groups"/>
    <property type="evidence" value="ECO:0007669"/>
    <property type="project" value="InterPro"/>
</dbReference>
<comment type="caution">
    <text evidence="4">The sequence shown here is derived from an EMBL/GenBank/DDBJ whole genome shotgun (WGS) entry which is preliminary data.</text>
</comment>
<keyword evidence="5" id="KW-1185">Reference proteome</keyword>
<protein>
    <submittedName>
        <fullName evidence="4">GNAT family acetyltransferase</fullName>
        <ecNumber evidence="4">2.3.1.-</ecNumber>
    </submittedName>
</protein>
<dbReference type="EC" id="2.3.1.-" evidence="4"/>
<dbReference type="AlphaFoldDB" id="A0A4R5LQ38"/>
<evidence type="ECO:0000256" key="1">
    <source>
        <dbReference type="ARBA" id="ARBA00022679"/>
    </source>
</evidence>
<dbReference type="RefSeq" id="WP_133213509.1">
    <property type="nucleotide sequence ID" value="NZ_SMSE01000003.1"/>
</dbReference>
<dbReference type="Proteomes" id="UP000295554">
    <property type="component" value="Unassembled WGS sequence"/>
</dbReference>
<evidence type="ECO:0000259" key="3">
    <source>
        <dbReference type="PROSITE" id="PS51186"/>
    </source>
</evidence>
<name>A0A4R5LQ38_9GAMM</name>
<dbReference type="PROSITE" id="PS51186">
    <property type="entry name" value="GNAT"/>
    <property type="match status" value="1"/>
</dbReference>
<dbReference type="InterPro" id="IPR000182">
    <property type="entry name" value="GNAT_dom"/>
</dbReference>
<organism evidence="4 5">
    <name type="scientific">Seongchinamella unica</name>
    <dbReference type="NCBI Taxonomy" id="2547392"/>
    <lineage>
        <taxon>Bacteria</taxon>
        <taxon>Pseudomonadati</taxon>
        <taxon>Pseudomonadota</taxon>
        <taxon>Gammaproteobacteria</taxon>
        <taxon>Cellvibrionales</taxon>
        <taxon>Halieaceae</taxon>
        <taxon>Seongchinamella</taxon>
    </lineage>
</organism>
<dbReference type="SUPFAM" id="SSF55729">
    <property type="entry name" value="Acyl-CoA N-acyltransferases (Nat)"/>
    <property type="match status" value="1"/>
</dbReference>
<keyword evidence="1 4" id="KW-0808">Transferase</keyword>
<evidence type="ECO:0000256" key="2">
    <source>
        <dbReference type="ARBA" id="ARBA00023315"/>
    </source>
</evidence>
<dbReference type="PANTHER" id="PTHR43072:SF51">
    <property type="entry name" value="ABC SUPERFAMILY TRANSPORT PROTEIN"/>
    <property type="match status" value="1"/>
</dbReference>
<evidence type="ECO:0000313" key="5">
    <source>
        <dbReference type="Proteomes" id="UP000295554"/>
    </source>
</evidence>
<dbReference type="InterPro" id="IPR016181">
    <property type="entry name" value="Acyl_CoA_acyltransferase"/>
</dbReference>
<dbReference type="NCBIfam" id="NF002959">
    <property type="entry name" value="PRK03624.1"/>
    <property type="match status" value="1"/>
</dbReference>
<proteinExistence type="predicted"/>
<reference evidence="4 5" key="1">
    <citation type="submission" date="2019-03" db="EMBL/GenBank/DDBJ databases">
        <title>Seongchinamella monodicae gen. nov., sp. nov., a novel member of the Gammaproteobacteria isolated from a tidal mudflat of beach.</title>
        <authorList>
            <person name="Yang H.G."/>
            <person name="Kang J.W."/>
            <person name="Lee S.D."/>
        </authorList>
    </citation>
    <scope>NUCLEOTIDE SEQUENCE [LARGE SCALE GENOMIC DNA]</scope>
    <source>
        <strain evidence="4 5">GH4-78</strain>
    </source>
</reference>
<evidence type="ECO:0000313" key="4">
    <source>
        <dbReference type="EMBL" id="TDG12585.1"/>
    </source>
</evidence>
<keyword evidence="2 4" id="KW-0012">Acyltransferase</keyword>
<sequence length="139" mass="15821">MHIRPYEETDEAAVIALWQDCGLVVSHNDPRRDIARKLQVGRELFLVGEVEGVVVASIMGGYEGHRGWVNYLAVSPDHRRKSYGTLLMRALEKRLLQRGCPKLNLQIRRSNESVIRFYSSIGYGEDAMVSMGKRLIPDH</sequence>
<accession>A0A4R5LQ38</accession>
<dbReference type="Pfam" id="PF00583">
    <property type="entry name" value="Acetyltransf_1"/>
    <property type="match status" value="1"/>
</dbReference>
<feature type="domain" description="N-acetyltransferase" evidence="3">
    <location>
        <begin position="1"/>
        <end position="139"/>
    </location>
</feature>
<dbReference type="CDD" id="cd04301">
    <property type="entry name" value="NAT_SF"/>
    <property type="match status" value="1"/>
</dbReference>
<dbReference type="Gene3D" id="3.40.630.30">
    <property type="match status" value="1"/>
</dbReference>
<dbReference type="OrthoDB" id="1821130at2"/>
<gene>
    <name evidence="4" type="ORF">E2F43_13415</name>
</gene>
<dbReference type="EMBL" id="SMSE01000003">
    <property type="protein sequence ID" value="TDG12585.1"/>
    <property type="molecule type" value="Genomic_DNA"/>
</dbReference>